<keyword evidence="11" id="KW-0051">Antiviral defense</keyword>
<dbReference type="GO" id="GO:0005524">
    <property type="term" value="F:ATP binding"/>
    <property type="evidence" value="ECO:0007669"/>
    <property type="project" value="UniProtKB-KW"/>
</dbReference>
<keyword evidence="6" id="KW-0547">Nucleotide-binding</keyword>
<dbReference type="PROSITE" id="PS50887">
    <property type="entry name" value="GGDEF"/>
    <property type="match status" value="1"/>
</dbReference>
<evidence type="ECO:0000256" key="2">
    <source>
        <dbReference type="ARBA" id="ARBA00005700"/>
    </source>
</evidence>
<dbReference type="STRING" id="555079.Toce_0524"/>
<evidence type="ECO:0000256" key="6">
    <source>
        <dbReference type="ARBA" id="ARBA00022741"/>
    </source>
</evidence>
<evidence type="ECO:0000256" key="7">
    <source>
        <dbReference type="ARBA" id="ARBA00022759"/>
    </source>
</evidence>
<protein>
    <recommendedName>
        <fullName evidence="3">CRISPR system single-strand-specific deoxyribonuclease Cas10/Csm1 (subtype III-A)</fullName>
    </recommendedName>
    <alternativeName>
        <fullName evidence="12">Cyclic oligoadenylate synthase</fullName>
    </alternativeName>
</protein>
<evidence type="ECO:0000256" key="4">
    <source>
        <dbReference type="ARBA" id="ARBA00022679"/>
    </source>
</evidence>
<dbReference type="GO" id="GO:0004527">
    <property type="term" value="F:exonuclease activity"/>
    <property type="evidence" value="ECO:0007669"/>
    <property type="project" value="UniProtKB-KW"/>
</dbReference>
<dbReference type="InterPro" id="IPR013408">
    <property type="entry name" value="Cas10/Csm1"/>
</dbReference>
<dbReference type="GO" id="GO:0016740">
    <property type="term" value="F:transferase activity"/>
    <property type="evidence" value="ECO:0007669"/>
    <property type="project" value="UniProtKB-KW"/>
</dbReference>
<dbReference type="RefSeq" id="WP_013275348.1">
    <property type="nucleotide sequence ID" value="NC_014377.1"/>
</dbReference>
<dbReference type="HOGENOM" id="CLU_017487_0_0_9"/>
<dbReference type="Pfam" id="PF22335">
    <property type="entry name" value="Cas10-Cmr2_palm2"/>
    <property type="match status" value="1"/>
</dbReference>
<dbReference type="InterPro" id="IPR000160">
    <property type="entry name" value="GGDEF_dom"/>
</dbReference>
<dbReference type="GO" id="GO:0051607">
    <property type="term" value="P:defense response to virus"/>
    <property type="evidence" value="ECO:0007669"/>
    <property type="project" value="UniProtKB-KW"/>
</dbReference>
<sequence>MAFLFNDFTAEERNLLLAALLHDIGKFWQRTQDEPMRRIVSENYRAFYEARNHSSPGHQDWSAYFCETFVKIREVTNAVINHHGPSERLHYFVSAGDCLSAGERLDIAEEKGGEIRQLVSILSCIELDGLRSKKAYYKKLVPLGEYCVPEEEPSPNPKQGYKELWDAFIKAFNSIQNFDDPVELTKLYSILEEYTFNIPSAYYYSMPDISLWAHLKTAAAIAFALYRELEGKPNQHVISKLDSIIRRPSAVEEDLFCLVKGDISGIQDFVYDTKMDGATKALRGKSFYLSYLMTVIPKYILKKERLPITNLLYSGGGHFYLIMHGRFLQKLDEYQKELDGLFLDAHHGELALLLKGVTLKPADFRVKDGKLPEKFEELGKLLQEEKNRKFYSILKEDQKMVFGPFKEKGEPCPHCGNPVKEDECPFCRSFERLGENLIKKKFLVEEWKEKSERQKGSIEKVEDIFKRLGVSVEFTDEALEKDYSFAVKREEWDFKKCCGYMKIPVGMKLDQKGNIITFDEISDSAKGIKVWGVLRGDVDNLGRIFREGLGQNRSFARIMTLSQEMAQFFGPSLERMLNRLGSCDKSHSYENCAVIYAGGDDFFLVGPWDAMPYVAEEIKKEFYRYTGHNPAITVSMAFDIAPDKKFPLYRVAQTAGENLENAKHFKDPVRKKEKNCFAFAGVPIGWEDFDKFKDVKEKLFKALDELKVSRSLLGIIYRVCREYEVSANEDGKMFRSWRLFYYVARLKERNKKAEDILDKLIYLLIEKGNKLYKYAFQSARWAEFETRK</sequence>
<dbReference type="Proteomes" id="UP000000272">
    <property type="component" value="Chromosome"/>
</dbReference>
<accession>D9S1M2</accession>
<keyword evidence="10" id="KW-0067">ATP-binding</keyword>
<evidence type="ECO:0000256" key="1">
    <source>
        <dbReference type="ARBA" id="ARBA00001968"/>
    </source>
</evidence>
<dbReference type="InterPro" id="IPR052117">
    <property type="entry name" value="Cas10/Csm1_subtype-III-A"/>
</dbReference>
<dbReference type="NCBIfam" id="TIGR02578">
    <property type="entry name" value="cas_TM1811_Csm1"/>
    <property type="match status" value="1"/>
</dbReference>
<dbReference type="Gene3D" id="3.30.70.270">
    <property type="match status" value="1"/>
</dbReference>
<feature type="domain" description="GGDEF" evidence="13">
    <location>
        <begin position="529"/>
        <end position="674"/>
    </location>
</feature>
<keyword evidence="15" id="KW-1185">Reference proteome</keyword>
<dbReference type="eggNOG" id="COG1353">
    <property type="taxonomic scope" value="Bacteria"/>
</dbReference>
<dbReference type="InterPro" id="IPR041062">
    <property type="entry name" value="Csm1_B"/>
</dbReference>
<dbReference type="EMBL" id="CP002131">
    <property type="protein sequence ID" value="ADL07299.1"/>
    <property type="molecule type" value="Genomic_DNA"/>
</dbReference>
<name>D9S1M2_THEOJ</name>
<evidence type="ECO:0000259" key="13">
    <source>
        <dbReference type="PROSITE" id="PS50887"/>
    </source>
</evidence>
<dbReference type="Gene3D" id="1.10.3210.10">
    <property type="entry name" value="Hypothetical protein af1432"/>
    <property type="match status" value="1"/>
</dbReference>
<evidence type="ECO:0000313" key="14">
    <source>
        <dbReference type="EMBL" id="ADL07299.1"/>
    </source>
</evidence>
<keyword evidence="7" id="KW-0255">Endonuclease</keyword>
<keyword evidence="9" id="KW-0269">Exonuclease</keyword>
<keyword evidence="5" id="KW-0540">Nuclease</keyword>
<evidence type="ECO:0000256" key="11">
    <source>
        <dbReference type="ARBA" id="ARBA00023118"/>
    </source>
</evidence>
<dbReference type="Pfam" id="PF18211">
    <property type="entry name" value="Csm1_B"/>
    <property type="match status" value="1"/>
</dbReference>
<dbReference type="Pfam" id="PF01966">
    <property type="entry name" value="HD"/>
    <property type="match status" value="1"/>
</dbReference>
<dbReference type="InterPro" id="IPR054767">
    <property type="entry name" value="Cas10-Cmr2_palm2"/>
</dbReference>
<dbReference type="SUPFAM" id="SSF109604">
    <property type="entry name" value="HD-domain/PDEase-like"/>
    <property type="match status" value="1"/>
</dbReference>
<evidence type="ECO:0000256" key="10">
    <source>
        <dbReference type="ARBA" id="ARBA00022840"/>
    </source>
</evidence>
<reference evidence="14 15" key="1">
    <citation type="journal article" date="2010" name="Stand. Genomic Sci.">
        <title>Complete genome sequence of Thermosediminibacter oceani type strain (JW/IW-1228P).</title>
        <authorList>
            <person name="Pitluck S."/>
            <person name="Yasawong M."/>
            <person name="Munk C."/>
            <person name="Nolan M."/>
            <person name="Lapidus A."/>
            <person name="Lucas S."/>
            <person name="Glavina Del Rio T."/>
            <person name="Tice H."/>
            <person name="Cheng J.F."/>
            <person name="Bruce D."/>
            <person name="Detter C."/>
            <person name="Tapia R."/>
            <person name="Han C."/>
            <person name="Goodwin L."/>
            <person name="Liolios K."/>
            <person name="Ivanova N."/>
            <person name="Mavromatis K."/>
            <person name="Mikhailova N."/>
            <person name="Pati A."/>
            <person name="Chen A."/>
            <person name="Palaniappan K."/>
            <person name="Land M."/>
            <person name="Hauser L."/>
            <person name="Chang Y.J."/>
            <person name="Jeffries C.D."/>
            <person name="Rohde M."/>
            <person name="Spring S."/>
            <person name="Sikorski J."/>
            <person name="Goker M."/>
            <person name="Woyke T."/>
            <person name="Bristow J."/>
            <person name="Eisen J.A."/>
            <person name="Markowitz V."/>
            <person name="Hugenholtz P."/>
            <person name="Kyrpides N.C."/>
            <person name="Klenk H.P."/>
        </authorList>
    </citation>
    <scope>NUCLEOTIDE SEQUENCE [LARGE SCALE GENOMIC DNA]</scope>
    <source>
        <strain evidence="15">ATCC BAA-1034 / DSM 16646 / JW/IW-1228P</strain>
    </source>
</reference>
<dbReference type="InterPro" id="IPR043128">
    <property type="entry name" value="Rev_trsase/Diguanyl_cyclase"/>
</dbReference>
<proteinExistence type="inferred from homology"/>
<keyword evidence="8" id="KW-0378">Hydrolase</keyword>
<dbReference type="PANTHER" id="PTHR36528">
    <property type="entry name" value="CRISPR SYSTEM SINGLE-STRAND-SPECIFIC DEOXYRIBONUCLEASE CAS10/CSM1 (SUBTYPE III-A)"/>
    <property type="match status" value="1"/>
</dbReference>
<dbReference type="InterPro" id="IPR006674">
    <property type="entry name" value="HD_domain"/>
</dbReference>
<dbReference type="KEGG" id="toc:Toce_0524"/>
<evidence type="ECO:0000256" key="8">
    <source>
        <dbReference type="ARBA" id="ARBA00022801"/>
    </source>
</evidence>
<keyword evidence="4" id="KW-0808">Transferase</keyword>
<dbReference type="AlphaFoldDB" id="D9S1M2"/>
<evidence type="ECO:0000256" key="9">
    <source>
        <dbReference type="ARBA" id="ARBA00022839"/>
    </source>
</evidence>
<organism evidence="14 15">
    <name type="scientific">Thermosediminibacter oceani (strain ATCC BAA-1034 / DSM 16646 / JW/IW-1228P)</name>
    <dbReference type="NCBI Taxonomy" id="555079"/>
    <lineage>
        <taxon>Bacteria</taxon>
        <taxon>Bacillati</taxon>
        <taxon>Bacillota</taxon>
        <taxon>Clostridia</taxon>
        <taxon>Thermosediminibacterales</taxon>
        <taxon>Thermosediminibacteraceae</taxon>
        <taxon>Thermosediminibacter</taxon>
    </lineage>
</organism>
<evidence type="ECO:0000313" key="15">
    <source>
        <dbReference type="Proteomes" id="UP000000272"/>
    </source>
</evidence>
<evidence type="ECO:0000256" key="5">
    <source>
        <dbReference type="ARBA" id="ARBA00022722"/>
    </source>
</evidence>
<evidence type="ECO:0000256" key="3">
    <source>
        <dbReference type="ARBA" id="ARBA00014333"/>
    </source>
</evidence>
<gene>
    <name evidence="14" type="ordered locus">Toce_0524</name>
</gene>
<dbReference type="GO" id="GO:0004519">
    <property type="term" value="F:endonuclease activity"/>
    <property type="evidence" value="ECO:0007669"/>
    <property type="project" value="UniProtKB-KW"/>
</dbReference>
<dbReference type="PANTHER" id="PTHR36528:SF1">
    <property type="entry name" value="CRISPR SYSTEM SINGLE-STRAND-SPECIFIC DEOXYRIBONUCLEASE CAS10_CSM1 (SUBTYPE III-A)"/>
    <property type="match status" value="1"/>
</dbReference>
<comment type="cofactor">
    <cofactor evidence="1">
        <name>a divalent metal cation</name>
        <dbReference type="ChEBI" id="CHEBI:60240"/>
    </cofactor>
</comment>
<evidence type="ECO:0000256" key="12">
    <source>
        <dbReference type="ARBA" id="ARBA00032922"/>
    </source>
</evidence>
<comment type="similarity">
    <text evidence="2">Belongs to the CRISPR-associated Cas10/Csm1 family.</text>
</comment>